<feature type="transmembrane region" description="Helical" evidence="8">
    <location>
        <begin position="6"/>
        <end position="23"/>
    </location>
</feature>
<evidence type="ECO:0000256" key="8">
    <source>
        <dbReference type="SAM" id="Phobius"/>
    </source>
</evidence>
<feature type="transmembrane region" description="Helical" evidence="8">
    <location>
        <begin position="145"/>
        <end position="162"/>
    </location>
</feature>
<accession>A0ABS7TYA0</accession>
<feature type="transmembrane region" description="Helical" evidence="8">
    <location>
        <begin position="35"/>
        <end position="56"/>
    </location>
</feature>
<comment type="caution">
    <text evidence="10">The sequence shown here is derived from an EMBL/GenBank/DDBJ whole genome shotgun (WGS) entry which is preliminary data.</text>
</comment>
<feature type="transmembrane region" description="Helical" evidence="8">
    <location>
        <begin position="295"/>
        <end position="317"/>
    </location>
</feature>
<dbReference type="PANTHER" id="PTHR42703:SF1">
    <property type="entry name" value="NA(+)_H(+) ANTIPORTER SUBUNIT D1"/>
    <property type="match status" value="1"/>
</dbReference>
<evidence type="ECO:0000256" key="2">
    <source>
        <dbReference type="ARBA" id="ARBA00005346"/>
    </source>
</evidence>
<feature type="transmembrane region" description="Helical" evidence="8">
    <location>
        <begin position="257"/>
        <end position="283"/>
    </location>
</feature>
<evidence type="ECO:0000256" key="5">
    <source>
        <dbReference type="ARBA" id="ARBA00022989"/>
    </source>
</evidence>
<organism evidence="10 11">
    <name type="scientific">Nannocystis pusilla</name>
    <dbReference type="NCBI Taxonomy" id="889268"/>
    <lineage>
        <taxon>Bacteria</taxon>
        <taxon>Pseudomonadati</taxon>
        <taxon>Myxococcota</taxon>
        <taxon>Polyangia</taxon>
        <taxon>Nannocystales</taxon>
        <taxon>Nannocystaceae</taxon>
        <taxon>Nannocystis</taxon>
    </lineage>
</organism>
<evidence type="ECO:0000313" key="11">
    <source>
        <dbReference type="Proteomes" id="UP001139031"/>
    </source>
</evidence>
<dbReference type="EMBL" id="JAIRAU010000040">
    <property type="protein sequence ID" value="MBZ5713248.1"/>
    <property type="molecule type" value="Genomic_DNA"/>
</dbReference>
<dbReference type="PRINTS" id="PR01434">
    <property type="entry name" value="NADHDHGNASE5"/>
</dbReference>
<comment type="similarity">
    <text evidence="2">Belongs to the CPA3 antiporters (TC 2.A.63) subunit D family.</text>
</comment>
<feature type="transmembrane region" description="Helical" evidence="8">
    <location>
        <begin position="88"/>
        <end position="110"/>
    </location>
</feature>
<keyword evidence="4 7" id="KW-0812">Transmembrane</keyword>
<reference evidence="10" key="1">
    <citation type="submission" date="2021-08" db="EMBL/GenBank/DDBJ databases">
        <authorList>
            <person name="Stevens D.C."/>
        </authorList>
    </citation>
    <scope>NUCLEOTIDE SEQUENCE</scope>
    <source>
        <strain evidence="10">DSM 53165</strain>
    </source>
</reference>
<feature type="transmembrane region" description="Helical" evidence="8">
    <location>
        <begin position="427"/>
        <end position="448"/>
    </location>
</feature>
<evidence type="ECO:0000256" key="4">
    <source>
        <dbReference type="ARBA" id="ARBA00022692"/>
    </source>
</evidence>
<name>A0ABS7TYA0_9BACT</name>
<dbReference type="Proteomes" id="UP001139031">
    <property type="component" value="Unassembled WGS sequence"/>
</dbReference>
<evidence type="ECO:0000313" key="10">
    <source>
        <dbReference type="EMBL" id="MBZ5713248.1"/>
    </source>
</evidence>
<keyword evidence="11" id="KW-1185">Reference proteome</keyword>
<feature type="transmembrane region" description="Helical" evidence="8">
    <location>
        <begin position="217"/>
        <end position="236"/>
    </location>
</feature>
<keyword evidence="5 8" id="KW-1133">Transmembrane helix</keyword>
<feature type="transmembrane region" description="Helical" evidence="8">
    <location>
        <begin position="329"/>
        <end position="349"/>
    </location>
</feature>
<dbReference type="PANTHER" id="PTHR42703">
    <property type="entry name" value="NADH DEHYDROGENASE"/>
    <property type="match status" value="1"/>
</dbReference>
<protein>
    <submittedName>
        <fullName evidence="10">Monovalent cation/H+ antiporter subunit D family protein</fullName>
    </submittedName>
</protein>
<evidence type="ECO:0000259" key="9">
    <source>
        <dbReference type="Pfam" id="PF00361"/>
    </source>
</evidence>
<evidence type="ECO:0000256" key="1">
    <source>
        <dbReference type="ARBA" id="ARBA00004651"/>
    </source>
</evidence>
<dbReference type="InterPro" id="IPR001750">
    <property type="entry name" value="ND/Mrp_TM"/>
</dbReference>
<proteinExistence type="inferred from homology"/>
<dbReference type="InterPro" id="IPR050586">
    <property type="entry name" value="CPA3_Na-H_Antiporter_D"/>
</dbReference>
<keyword evidence="3" id="KW-1003">Cell membrane</keyword>
<feature type="transmembrane region" description="Helical" evidence="8">
    <location>
        <begin position="393"/>
        <end position="415"/>
    </location>
</feature>
<feature type="domain" description="NADH:quinone oxidoreductase/Mrp antiporter transmembrane" evidence="9">
    <location>
        <begin position="139"/>
        <end position="437"/>
    </location>
</feature>
<keyword evidence="6 8" id="KW-0472">Membrane</keyword>
<sequence>MIHLDVSPPLLAIYIPLLGALLISLAGRWPNLRELVTLLTAGALLWVVAGMAPAVLAPDFWASFARAPALKIAEVLPGVWLELKVEPLGMLFALIAGGLWILNSVYSIGYMRGNHENNQTRFYVCFALAIASVMGLAFAGNLFTLFVFYEALTLTTYPLVAHKGTAEAIRSARTYLGILVVTSVCFLLAGIIGTYVFTGGDMTFRPGGVFTRALADGSLTAPAFGILFILYMYGIGKAALMPVHRWLPAAMVAPTPVSALLHAVAVVKAGVFTVLKVIVYVFGPAVLVRYGVGSWLIYVAGATILIASCIALFQDNLKRRLAYSTVSQLSYVIIAAALLSPLSITAAALHIAAHAFGKITLFFAAGSIYTAAHKTEISQLDGIGRRMPITMAAFTIGSLSMIGLPPTAGFVSKWYLLQATWETDAPFVLVVVILSTLLNAAYFLPIVYRAFFVAEPKHDVIPHLSSADGEFGDDTDPQHSHHGHAPHVVGPHGEAPWPIVVALSCTAAATIAFFFYSDLAIGLATQLRSGLP</sequence>
<dbReference type="Pfam" id="PF00361">
    <property type="entry name" value="Proton_antipo_M"/>
    <property type="match status" value="1"/>
</dbReference>
<evidence type="ECO:0000256" key="7">
    <source>
        <dbReference type="RuleBase" id="RU000320"/>
    </source>
</evidence>
<evidence type="ECO:0000256" key="3">
    <source>
        <dbReference type="ARBA" id="ARBA00022475"/>
    </source>
</evidence>
<feature type="transmembrane region" description="Helical" evidence="8">
    <location>
        <begin position="174"/>
        <end position="197"/>
    </location>
</feature>
<comment type="subcellular location">
    <subcellularLocation>
        <location evidence="1">Cell membrane</location>
        <topology evidence="1">Multi-pass membrane protein</topology>
    </subcellularLocation>
    <subcellularLocation>
        <location evidence="7">Membrane</location>
        <topology evidence="7">Multi-pass membrane protein</topology>
    </subcellularLocation>
</comment>
<evidence type="ECO:0000256" key="6">
    <source>
        <dbReference type="ARBA" id="ARBA00023136"/>
    </source>
</evidence>
<gene>
    <name evidence="10" type="ORF">K7C98_28775</name>
</gene>
<dbReference type="RefSeq" id="WP_224194993.1">
    <property type="nucleotide sequence ID" value="NZ_JAIRAU010000040.1"/>
</dbReference>
<feature type="transmembrane region" description="Helical" evidence="8">
    <location>
        <begin position="122"/>
        <end position="139"/>
    </location>
</feature>